<feature type="compositionally biased region" description="Acidic residues" evidence="1">
    <location>
        <begin position="44"/>
        <end position="65"/>
    </location>
</feature>
<dbReference type="EMBL" id="SRLO01000067">
    <property type="protein sequence ID" value="TNN79168.1"/>
    <property type="molecule type" value="Genomic_DNA"/>
</dbReference>
<keyword evidence="3" id="KW-1185">Reference proteome</keyword>
<reference evidence="2 3" key="1">
    <citation type="submission" date="2019-03" db="EMBL/GenBank/DDBJ databases">
        <title>First draft genome of Liparis tanakae, snailfish: a comprehensive survey of snailfish specific genes.</title>
        <authorList>
            <person name="Kim W."/>
            <person name="Song I."/>
            <person name="Jeong J.-H."/>
            <person name="Kim D."/>
            <person name="Kim S."/>
            <person name="Ryu S."/>
            <person name="Song J.Y."/>
            <person name="Lee S.K."/>
        </authorList>
    </citation>
    <scope>NUCLEOTIDE SEQUENCE [LARGE SCALE GENOMIC DNA]</scope>
    <source>
        <tissue evidence="2">Muscle</tissue>
    </source>
</reference>
<feature type="compositionally biased region" description="Basic residues" evidence="1">
    <location>
        <begin position="18"/>
        <end position="33"/>
    </location>
</feature>
<sequence length="65" mass="7351">MSGCAGLVDSAGSLGRPRGPRGTRCKLSQRHRGLRDETEMQLGNEEEEEEEEEKEEEEEEEEEEG</sequence>
<feature type="region of interest" description="Disordered" evidence="1">
    <location>
        <begin position="1"/>
        <end position="65"/>
    </location>
</feature>
<accession>A0A4Z2IN78</accession>
<protein>
    <submittedName>
        <fullName evidence="2">Uncharacterized protein</fullName>
    </submittedName>
</protein>
<dbReference type="Proteomes" id="UP000314294">
    <property type="component" value="Unassembled WGS sequence"/>
</dbReference>
<gene>
    <name evidence="2" type="ORF">EYF80_010616</name>
</gene>
<evidence type="ECO:0000256" key="1">
    <source>
        <dbReference type="SAM" id="MobiDB-lite"/>
    </source>
</evidence>
<organism evidence="2 3">
    <name type="scientific">Liparis tanakae</name>
    <name type="common">Tanaka's snailfish</name>
    <dbReference type="NCBI Taxonomy" id="230148"/>
    <lineage>
        <taxon>Eukaryota</taxon>
        <taxon>Metazoa</taxon>
        <taxon>Chordata</taxon>
        <taxon>Craniata</taxon>
        <taxon>Vertebrata</taxon>
        <taxon>Euteleostomi</taxon>
        <taxon>Actinopterygii</taxon>
        <taxon>Neopterygii</taxon>
        <taxon>Teleostei</taxon>
        <taxon>Neoteleostei</taxon>
        <taxon>Acanthomorphata</taxon>
        <taxon>Eupercaria</taxon>
        <taxon>Perciformes</taxon>
        <taxon>Cottioidei</taxon>
        <taxon>Cottales</taxon>
        <taxon>Liparidae</taxon>
        <taxon>Liparis</taxon>
    </lineage>
</organism>
<proteinExistence type="predicted"/>
<evidence type="ECO:0000313" key="3">
    <source>
        <dbReference type="Proteomes" id="UP000314294"/>
    </source>
</evidence>
<evidence type="ECO:0000313" key="2">
    <source>
        <dbReference type="EMBL" id="TNN79168.1"/>
    </source>
</evidence>
<dbReference type="AlphaFoldDB" id="A0A4Z2IN78"/>
<name>A0A4Z2IN78_9TELE</name>
<comment type="caution">
    <text evidence="2">The sequence shown here is derived from an EMBL/GenBank/DDBJ whole genome shotgun (WGS) entry which is preliminary data.</text>
</comment>